<reference evidence="1" key="1">
    <citation type="journal article" date="2014" name="Front. Microbiol.">
        <title>High frequency of phylogenetically diverse reductive dehalogenase-homologous genes in deep subseafloor sedimentary metagenomes.</title>
        <authorList>
            <person name="Kawai M."/>
            <person name="Futagami T."/>
            <person name="Toyoda A."/>
            <person name="Takaki Y."/>
            <person name="Nishi S."/>
            <person name="Hori S."/>
            <person name="Arai W."/>
            <person name="Tsubouchi T."/>
            <person name="Morono Y."/>
            <person name="Uchiyama I."/>
            <person name="Ito T."/>
            <person name="Fujiyama A."/>
            <person name="Inagaki F."/>
            <person name="Takami H."/>
        </authorList>
    </citation>
    <scope>NUCLEOTIDE SEQUENCE</scope>
    <source>
        <strain evidence="1">Expedition CK06-06</strain>
    </source>
</reference>
<accession>X1RUH5</accession>
<name>X1RUH5_9ZZZZ</name>
<feature type="non-terminal residue" evidence="1">
    <location>
        <position position="1"/>
    </location>
</feature>
<evidence type="ECO:0000313" key="1">
    <source>
        <dbReference type="EMBL" id="GAI66850.1"/>
    </source>
</evidence>
<sequence length="44" mass="5101">PDDVYDFQYLAYGKRADCIGLADHLRHTFEDEEGAKDEDLIEIL</sequence>
<protein>
    <submittedName>
        <fullName evidence="1">Uncharacterized protein</fullName>
    </submittedName>
</protein>
<proteinExistence type="predicted"/>
<comment type="caution">
    <text evidence="1">The sequence shown here is derived from an EMBL/GenBank/DDBJ whole genome shotgun (WGS) entry which is preliminary data.</text>
</comment>
<dbReference type="EMBL" id="BARW01004816">
    <property type="protein sequence ID" value="GAI66850.1"/>
    <property type="molecule type" value="Genomic_DNA"/>
</dbReference>
<dbReference type="AlphaFoldDB" id="X1RUH5"/>
<organism evidence="1">
    <name type="scientific">marine sediment metagenome</name>
    <dbReference type="NCBI Taxonomy" id="412755"/>
    <lineage>
        <taxon>unclassified sequences</taxon>
        <taxon>metagenomes</taxon>
        <taxon>ecological metagenomes</taxon>
    </lineage>
</organism>
<gene>
    <name evidence="1" type="ORF">S12H4_10969</name>
</gene>